<dbReference type="RefSeq" id="XP_056699046.1">
    <property type="nucleotide sequence ID" value="XM_056843068.1"/>
</dbReference>
<organism evidence="4 5">
    <name type="scientific">Spinacia oleracea</name>
    <name type="common">Spinach</name>
    <dbReference type="NCBI Taxonomy" id="3562"/>
    <lineage>
        <taxon>Eukaryota</taxon>
        <taxon>Viridiplantae</taxon>
        <taxon>Streptophyta</taxon>
        <taxon>Embryophyta</taxon>
        <taxon>Tracheophyta</taxon>
        <taxon>Spermatophyta</taxon>
        <taxon>Magnoliopsida</taxon>
        <taxon>eudicotyledons</taxon>
        <taxon>Gunneridae</taxon>
        <taxon>Pentapetalae</taxon>
        <taxon>Caryophyllales</taxon>
        <taxon>Chenopodiaceae</taxon>
        <taxon>Chenopodioideae</taxon>
        <taxon>Anserineae</taxon>
        <taxon>Spinacia</taxon>
    </lineage>
</organism>
<feature type="repeat" description="PPR" evidence="3">
    <location>
        <begin position="359"/>
        <end position="393"/>
    </location>
</feature>
<feature type="repeat" description="PPR" evidence="3">
    <location>
        <begin position="180"/>
        <end position="214"/>
    </location>
</feature>
<dbReference type="GeneID" id="110805953"/>
<gene>
    <name evidence="5" type="primary">LOC110805953</name>
</gene>
<accession>A0ABM3RTV4</accession>
<feature type="repeat" description="PPR" evidence="3">
    <location>
        <begin position="145"/>
        <end position="179"/>
    </location>
</feature>
<evidence type="ECO:0000313" key="4">
    <source>
        <dbReference type="Proteomes" id="UP000813463"/>
    </source>
</evidence>
<dbReference type="Gene3D" id="1.25.40.10">
    <property type="entry name" value="Tetratricopeptide repeat domain"/>
    <property type="match status" value="7"/>
</dbReference>
<dbReference type="PROSITE" id="PS51375">
    <property type="entry name" value="PPR"/>
    <property type="match status" value="11"/>
</dbReference>
<dbReference type="NCBIfam" id="TIGR00756">
    <property type="entry name" value="PPR"/>
    <property type="match status" value="10"/>
</dbReference>
<dbReference type="PANTHER" id="PTHR47936">
    <property type="entry name" value="PPR_LONG DOMAIN-CONTAINING PROTEIN"/>
    <property type="match status" value="1"/>
</dbReference>
<name>A0ABM3RTV4_SPIOL</name>
<keyword evidence="2" id="KW-0677">Repeat</keyword>
<feature type="repeat" description="PPR" evidence="3">
    <location>
        <begin position="519"/>
        <end position="549"/>
    </location>
</feature>
<feature type="repeat" description="PPR" evidence="3">
    <location>
        <begin position="464"/>
        <end position="498"/>
    </location>
</feature>
<sequence length="740" mass="82906">MNQNTLNKALLKNSINPALAWQIFKRIISNPSSSSFALLNSLPIIAQILVRAKMYPQLDTLHHHLLLLHKQSASPSLFSLVCILAKSGLVDEAVSQFQSARKEFPHNPPPVYVYNVLLESSVRENKVNWVPLLYKDMFISGVSPEVYTFNLLIRGLCDSGHLKDARKVLDKMPERGCKPNEFSFGILIRGYCRNRLSVEGLVILGEMRRSGLVPNKVVYNTLISSFCKEGNDVEAEKLLEMMRKDGLVPDVITFNSRIAALCKAGKMLEASRIFRDMQIDDALGLPRPNIVTFNQMLEGFCRTGMLEEAEILVDTMKKSDRLMTLESYNIWLMGLVRKGKLLEAQLVLKEMLEKGKEPNIYSYNTVIDGLCKNNMLSDAKRMIKLMQDSGIQPDTVTYSSLLHGYCSKGIVAEANATLNEMMAAGCLPNIYTCNILLHSLWREGKIPEAESLLQKMNEKGYDLDTVTCNIVIRGLCRSGKLDKAIEIVDGMWNHGKAALGNEYIGLVDVGSDEKKCCPDVITYSIIIKDLCEAGRLEDAKNKLIEMVGEFRAAQEVFEIALTACGHKEALYSTMFNELLLGGEIIEACELFEIALDLCLYIGNFNYNDLFDQLCKNEKLDDATNALFKLINKEYNFDPASFMPVIDALCKLGKKHEADELAERMTIMSEQGEITNTVCHNNYAKLKKKGEGKWRNIVHREDGSGIALEALKRVQKGWGQGSAVNLPSLKAEANDYWQDAG</sequence>
<protein>
    <submittedName>
        <fullName evidence="5">Pentatricopeptide repeat-containing protein At2g17140 isoform X2</fullName>
    </submittedName>
</protein>
<proteinExistence type="inferred from homology"/>
<feature type="repeat" description="PPR" evidence="3">
    <location>
        <begin position="394"/>
        <end position="428"/>
    </location>
</feature>
<dbReference type="Proteomes" id="UP000813463">
    <property type="component" value="Chromosome 4"/>
</dbReference>
<feature type="repeat" description="PPR" evidence="3">
    <location>
        <begin position="289"/>
        <end position="323"/>
    </location>
</feature>
<evidence type="ECO:0000256" key="3">
    <source>
        <dbReference type="PROSITE-ProRule" id="PRU00708"/>
    </source>
</evidence>
<evidence type="ECO:0000256" key="2">
    <source>
        <dbReference type="ARBA" id="ARBA00022737"/>
    </source>
</evidence>
<evidence type="ECO:0000256" key="1">
    <source>
        <dbReference type="ARBA" id="ARBA00007626"/>
    </source>
</evidence>
<dbReference type="PANTHER" id="PTHR47936:SF1">
    <property type="entry name" value="PENTATRICOPEPTIDE REPEAT-CONTAINING PROTEIN GUN1, CHLOROPLASTIC"/>
    <property type="match status" value="1"/>
</dbReference>
<reference evidence="4" key="1">
    <citation type="journal article" date="2021" name="Nat. Commun.">
        <title>Genomic analyses provide insights into spinach domestication and the genetic basis of agronomic traits.</title>
        <authorList>
            <person name="Cai X."/>
            <person name="Sun X."/>
            <person name="Xu C."/>
            <person name="Sun H."/>
            <person name="Wang X."/>
            <person name="Ge C."/>
            <person name="Zhang Z."/>
            <person name="Wang Q."/>
            <person name="Fei Z."/>
            <person name="Jiao C."/>
            <person name="Wang Q."/>
        </authorList>
    </citation>
    <scope>NUCLEOTIDE SEQUENCE [LARGE SCALE GENOMIC DNA]</scope>
    <source>
        <strain evidence="4">cv. Varoflay</strain>
    </source>
</reference>
<keyword evidence="4" id="KW-1185">Reference proteome</keyword>
<dbReference type="Pfam" id="PF12854">
    <property type="entry name" value="PPR_1"/>
    <property type="match status" value="1"/>
</dbReference>
<feature type="repeat" description="PPR" evidence="3">
    <location>
        <begin position="429"/>
        <end position="463"/>
    </location>
</feature>
<evidence type="ECO:0000313" key="5">
    <source>
        <dbReference type="RefSeq" id="XP_056699046.1"/>
    </source>
</evidence>
<feature type="repeat" description="PPR" evidence="3">
    <location>
        <begin position="215"/>
        <end position="249"/>
    </location>
</feature>
<dbReference type="InterPro" id="IPR011990">
    <property type="entry name" value="TPR-like_helical_dom_sf"/>
</dbReference>
<dbReference type="Pfam" id="PF13041">
    <property type="entry name" value="PPR_2"/>
    <property type="match status" value="5"/>
</dbReference>
<reference evidence="5" key="2">
    <citation type="submission" date="2025-08" db="UniProtKB">
        <authorList>
            <consortium name="RefSeq"/>
        </authorList>
    </citation>
    <scope>IDENTIFICATION</scope>
    <source>
        <tissue evidence="5">Leaf</tissue>
    </source>
</reference>
<dbReference type="Pfam" id="PF01535">
    <property type="entry name" value="PPR"/>
    <property type="match status" value="1"/>
</dbReference>
<comment type="similarity">
    <text evidence="1">Belongs to the PPR family. P subfamily.</text>
</comment>
<feature type="repeat" description="PPR" evidence="3">
    <location>
        <begin position="324"/>
        <end position="358"/>
    </location>
</feature>
<dbReference type="InterPro" id="IPR002885">
    <property type="entry name" value="PPR_rpt"/>
</dbReference>
<feature type="repeat" description="PPR" evidence="3">
    <location>
        <begin position="250"/>
        <end position="280"/>
    </location>
</feature>